<feature type="domain" description="BD-FAE-like" evidence="4">
    <location>
        <begin position="149"/>
        <end position="357"/>
    </location>
</feature>
<evidence type="ECO:0000313" key="6">
    <source>
        <dbReference type="Proteomes" id="UP000032417"/>
    </source>
</evidence>
<name>A0A098C2Z9_9BACT</name>
<organism evidence="5 6">
    <name type="scientific">Fermentimonas caenicola</name>
    <dbReference type="NCBI Taxonomy" id="1562970"/>
    <lineage>
        <taxon>Bacteria</taxon>
        <taxon>Pseudomonadati</taxon>
        <taxon>Bacteroidota</taxon>
        <taxon>Bacteroidia</taxon>
        <taxon>Bacteroidales</taxon>
        <taxon>Dysgonomonadaceae</taxon>
        <taxon>Fermentimonas</taxon>
    </lineage>
</organism>
<evidence type="ECO:0000256" key="2">
    <source>
        <dbReference type="SAM" id="MobiDB-lite"/>
    </source>
</evidence>
<feature type="signal peptide" evidence="3">
    <location>
        <begin position="1"/>
        <end position="26"/>
    </location>
</feature>
<dbReference type="EMBL" id="LN515532">
    <property type="protein sequence ID" value="CEA16267.1"/>
    <property type="molecule type" value="Genomic_DNA"/>
</dbReference>
<dbReference type="PANTHER" id="PTHR48081">
    <property type="entry name" value="AB HYDROLASE SUPERFAMILY PROTEIN C4A8.06C"/>
    <property type="match status" value="1"/>
</dbReference>
<dbReference type="Proteomes" id="UP000032417">
    <property type="component" value="Chromosome 1"/>
</dbReference>
<feature type="compositionally biased region" description="Polar residues" evidence="2">
    <location>
        <begin position="24"/>
        <end position="35"/>
    </location>
</feature>
<evidence type="ECO:0000313" key="5">
    <source>
        <dbReference type="EMBL" id="CEA16267.1"/>
    </source>
</evidence>
<dbReference type="HOGENOM" id="CLU_058009_0_0_10"/>
<accession>A0A098C2Z9</accession>
<dbReference type="KEGG" id="pbt:ING2E5B_1519"/>
<dbReference type="InterPro" id="IPR050300">
    <property type="entry name" value="GDXG_lipolytic_enzyme"/>
</dbReference>
<evidence type="ECO:0000256" key="1">
    <source>
        <dbReference type="ARBA" id="ARBA00022801"/>
    </source>
</evidence>
<protein>
    <submittedName>
        <fullName evidence="5">Hydrolase, alpha/beta domain protein</fullName>
    </submittedName>
</protein>
<gene>
    <name evidence="5" type="ORF">ING2E5B_1519</name>
</gene>
<evidence type="ECO:0000259" key="4">
    <source>
        <dbReference type="Pfam" id="PF20434"/>
    </source>
</evidence>
<dbReference type="Pfam" id="PF20434">
    <property type="entry name" value="BD-FAE"/>
    <property type="match status" value="1"/>
</dbReference>
<keyword evidence="1 5" id="KW-0378">Hydrolase</keyword>
<dbReference type="SUPFAM" id="SSF53474">
    <property type="entry name" value="alpha/beta-Hydrolases"/>
    <property type="match status" value="1"/>
</dbReference>
<feature type="region of interest" description="Disordered" evidence="2">
    <location>
        <begin position="24"/>
        <end position="51"/>
    </location>
</feature>
<dbReference type="PATRIC" id="fig|1562970.3.peg.1507"/>
<reference evidence="5 6" key="1">
    <citation type="submission" date="2014-08" db="EMBL/GenBank/DDBJ databases">
        <authorList>
            <person name="Wibberg D."/>
        </authorList>
    </citation>
    <scope>NUCLEOTIDE SEQUENCE [LARGE SCALE GENOMIC DNA]</scope>
    <source>
        <strain evidence="6">ING2-E5B</strain>
    </source>
</reference>
<dbReference type="STRING" id="1562970.ING2E5B_1519"/>
<sequence length="422" mass="46273">MKTIISSLVIITIVFTSLLSPATTNAQSLSPSSDANPEETYKVTTDPAENGSYTIDPTIPADGKVKAGTVLTVKATPASNYSLDAIYYTVQGGKWGTTSYEDFSSPMKITVSKDMSVGAIFVENGLVENINETQDVVFAKPGVKPLKYDVFSPKGAKNLPIIVNVHGGGWSSYTEDNSRALARELVKGGRYVVFNIDYRWMGNADGDAEPNQLHHLIEDVFGAIAHIQEHASQYGADPNKIAVTGESAGGHLSAAAALLSTLIGEDGFGIREGVYQYRPSYVPKGKTLEQVRTEITSAVKASAPSYGVFDARHFEPLVEGKNQEYWNAVSPVKHVPNVKERSIPHFIVRGKRDFIVGDEMVQPFVDVLKANGQQVEYIQIEDLGHGFFNWIPDYRTRATFAKYGVKYADAMRTFFDSVFYKL</sequence>
<dbReference type="GO" id="GO:0016787">
    <property type="term" value="F:hydrolase activity"/>
    <property type="evidence" value="ECO:0007669"/>
    <property type="project" value="UniProtKB-KW"/>
</dbReference>
<dbReference type="InterPro" id="IPR029058">
    <property type="entry name" value="AB_hydrolase_fold"/>
</dbReference>
<keyword evidence="3" id="KW-0732">Signal</keyword>
<proteinExistence type="predicted"/>
<dbReference type="OrthoDB" id="9777975at2"/>
<feature type="chain" id="PRO_5001933382" evidence="3">
    <location>
        <begin position="27"/>
        <end position="422"/>
    </location>
</feature>
<evidence type="ECO:0000256" key="3">
    <source>
        <dbReference type="SAM" id="SignalP"/>
    </source>
</evidence>
<dbReference type="InterPro" id="IPR049492">
    <property type="entry name" value="BD-FAE-like_dom"/>
</dbReference>
<dbReference type="Gene3D" id="3.40.50.1820">
    <property type="entry name" value="alpha/beta hydrolase"/>
    <property type="match status" value="1"/>
</dbReference>
<keyword evidence="6" id="KW-1185">Reference proteome</keyword>
<dbReference type="AlphaFoldDB" id="A0A098C2Z9"/>